<keyword evidence="4" id="KW-1185">Reference proteome</keyword>
<evidence type="ECO:0000313" key="4">
    <source>
        <dbReference type="Proteomes" id="UP000586976"/>
    </source>
</evidence>
<dbReference type="AlphaFoldDB" id="A0A7W2HHI0"/>
<feature type="domain" description="MobA/VirD2-like nuclease" evidence="2">
    <location>
        <begin position="62"/>
        <end position="163"/>
    </location>
</feature>
<evidence type="ECO:0000259" key="2">
    <source>
        <dbReference type="Pfam" id="PF03432"/>
    </source>
</evidence>
<protein>
    <submittedName>
        <fullName evidence="3">Mobilization protein</fullName>
    </submittedName>
</protein>
<dbReference type="InterPro" id="IPR005094">
    <property type="entry name" value="Endonuclease_MobA/VirD2"/>
</dbReference>
<evidence type="ECO:0000256" key="1">
    <source>
        <dbReference type="SAM" id="MobiDB-lite"/>
    </source>
</evidence>
<dbReference type="Pfam" id="PF03432">
    <property type="entry name" value="Relaxase"/>
    <property type="match status" value="1"/>
</dbReference>
<feature type="region of interest" description="Disordered" evidence="1">
    <location>
        <begin position="168"/>
        <end position="192"/>
    </location>
</feature>
<dbReference type="Proteomes" id="UP000586976">
    <property type="component" value="Unassembled WGS sequence"/>
</dbReference>
<sequence length="570" mass="62311">MNPNVTRGSRTYGLLAYLYGPGRHNEHTDPHLVGSWDGFAPDPGRDPEVTVKHLATVLDLRVKQASDHARGKHVWHCSVRTAPEDRHLTDEEWNMVARRILNDVGIAPKNDPDACRWVAVRHADDHIHIAATLVRGDLRRARIDRDWPKAQAACRSLEKQLGLRRLNAGDGTAAKRATAAERRKAERTGRLETPRDTLRTAVRRALVGAETETEFLHRLRDAGLRVKLRRAPSGDLLGYAVALPGDRNADQQPVWFSGSTLAPDLSLPKIRARLHHDDLAAPPATIDAPAGALRPAVERRRTATTVEDTLATLCRDDDQAAADLVGMGEVLDALAATSAPSTRAELLTAARTFERATRSHVRAERAERRALRTAARGIIHAGTALGRGEDGGTTAMVLSTLVLATLAAARWHNARGHAQQAAAARRAADHLRAAALKAGATPMKALRREGQQLPAPDRRRHHTTIRTVLQDAPAMPLPQHPMNALAATLATAEAAGHDPQELLQQAMDLRELDTAKNIEDVLVWRIHHLADLPTEAERRGQTTERHTLDHAAGRINVPTIDGSRRQGPGR</sequence>
<evidence type="ECO:0000313" key="3">
    <source>
        <dbReference type="EMBL" id="MBA4864045.1"/>
    </source>
</evidence>
<organism evidence="3 4">
    <name type="scientific">Streptomyces himalayensis subsp. aureolus</name>
    <dbReference type="NCBI Taxonomy" id="2758039"/>
    <lineage>
        <taxon>Bacteria</taxon>
        <taxon>Bacillati</taxon>
        <taxon>Actinomycetota</taxon>
        <taxon>Actinomycetes</taxon>
        <taxon>Kitasatosporales</taxon>
        <taxon>Streptomycetaceae</taxon>
        <taxon>Streptomyces</taxon>
        <taxon>Streptomyces himalayensis</taxon>
    </lineage>
</organism>
<accession>A0A7W2HHI0</accession>
<feature type="compositionally biased region" description="Basic and acidic residues" evidence="1">
    <location>
        <begin position="178"/>
        <end position="192"/>
    </location>
</feature>
<name>A0A7W2HHI0_9ACTN</name>
<reference evidence="3 4" key="1">
    <citation type="submission" date="2020-07" db="EMBL/GenBank/DDBJ databases">
        <title>Streptomyces isolated from Indian soil.</title>
        <authorList>
            <person name="Mandal S."/>
            <person name="Maiti P.K."/>
        </authorList>
    </citation>
    <scope>NUCLEOTIDE SEQUENCE [LARGE SCALE GENOMIC DNA]</scope>
    <source>
        <strain evidence="3 4">PSKA54</strain>
    </source>
</reference>
<dbReference type="EMBL" id="JACEQY010000025">
    <property type="protein sequence ID" value="MBA4864045.1"/>
    <property type="molecule type" value="Genomic_DNA"/>
</dbReference>
<proteinExistence type="predicted"/>
<gene>
    <name evidence="3" type="ORF">H1V43_22335</name>
</gene>
<comment type="caution">
    <text evidence="3">The sequence shown here is derived from an EMBL/GenBank/DDBJ whole genome shotgun (WGS) entry which is preliminary data.</text>
</comment>
<dbReference type="RefSeq" id="WP_181865717.1">
    <property type="nucleotide sequence ID" value="NZ_JACEQY010000025.1"/>
</dbReference>